<gene>
    <name evidence="1" type="ORF">OA50_02389</name>
</gene>
<name>A0A0B3S837_9RHOB</name>
<dbReference type="InterPro" id="IPR011008">
    <property type="entry name" value="Dimeric_a/b-barrel"/>
</dbReference>
<keyword evidence="2" id="KW-1185">Reference proteome</keyword>
<dbReference type="STRING" id="561184.SAMN05216376_1109"/>
<organism evidence="1 2">
    <name type="scientific">Mameliella alba</name>
    <dbReference type="NCBI Taxonomy" id="561184"/>
    <lineage>
        <taxon>Bacteria</taxon>
        <taxon>Pseudomonadati</taxon>
        <taxon>Pseudomonadota</taxon>
        <taxon>Alphaproteobacteria</taxon>
        <taxon>Rhodobacterales</taxon>
        <taxon>Roseobacteraceae</taxon>
        <taxon>Mameliella</taxon>
    </lineage>
</organism>
<dbReference type="SUPFAM" id="SSF54909">
    <property type="entry name" value="Dimeric alpha+beta barrel"/>
    <property type="match status" value="1"/>
</dbReference>
<dbReference type="GO" id="GO:0016857">
    <property type="term" value="F:racemase and epimerase activity, acting on carbohydrates and derivatives"/>
    <property type="evidence" value="ECO:0007669"/>
    <property type="project" value="InterPro"/>
</dbReference>
<dbReference type="AlphaFoldDB" id="A0A0B3S837"/>
<evidence type="ECO:0000313" key="2">
    <source>
        <dbReference type="Proteomes" id="UP000030960"/>
    </source>
</evidence>
<dbReference type="Pfam" id="PF05336">
    <property type="entry name" value="rhaM"/>
    <property type="match status" value="1"/>
</dbReference>
<dbReference type="Gene3D" id="3.30.70.100">
    <property type="match status" value="1"/>
</dbReference>
<dbReference type="InterPro" id="IPR008000">
    <property type="entry name" value="Rham/fucose_mutarotase"/>
</dbReference>
<reference evidence="1 2" key="1">
    <citation type="submission" date="2014-10" db="EMBL/GenBank/DDBJ databases">
        <title>Genome sequence of Ponticoccus sp. strain UMTAT08 isolated from clonal culture of toxic dinoflagellate Alexandrium tamiyavanichii.</title>
        <authorList>
            <person name="Gan H.Y."/>
            <person name="Muhd D.-D."/>
            <person name="Mohd Noor M.E."/>
            <person name="Yeong Y.S."/>
            <person name="Usup G."/>
        </authorList>
    </citation>
    <scope>NUCLEOTIDE SEQUENCE [LARGE SCALE GENOMIC DNA]</scope>
    <source>
        <strain evidence="1 2">UMTAT08</strain>
    </source>
</reference>
<evidence type="ECO:0000313" key="1">
    <source>
        <dbReference type="EMBL" id="KHQ52846.1"/>
    </source>
</evidence>
<dbReference type="PANTHER" id="PTHR34389:SF2">
    <property type="entry name" value="L-RHAMNOSE MUTAROTASE"/>
    <property type="match status" value="1"/>
</dbReference>
<dbReference type="EMBL" id="JSUQ01000009">
    <property type="protein sequence ID" value="KHQ52846.1"/>
    <property type="molecule type" value="Genomic_DNA"/>
</dbReference>
<comment type="caution">
    <text evidence="1">The sequence shown here is derived from an EMBL/GenBank/DDBJ whole genome shotgun (WGS) entry which is preliminary data.</text>
</comment>
<dbReference type="PANTHER" id="PTHR34389">
    <property type="entry name" value="L-RHAMNOSE MUTAROTASE"/>
    <property type="match status" value="1"/>
</dbReference>
<accession>A0A0B3S837</accession>
<proteinExistence type="predicted"/>
<dbReference type="Proteomes" id="UP000030960">
    <property type="component" value="Unassembled WGS sequence"/>
</dbReference>
<dbReference type="OrthoDB" id="9799608at2"/>
<dbReference type="PATRIC" id="fig|1515334.3.peg.2405"/>
<protein>
    <submittedName>
        <fullName evidence="1">L-rhamnose mutarotase</fullName>
    </submittedName>
</protein>
<sequence length="109" mass="12803">MQRHGQLIGIGAEAIAEYKKLHAKVWPQVLEMITACNIRNYSIFLKEPENLMFSYFEYVGKDFEADMAKMAADPVTQDWWAINKPLQRPLDTRGEGEWWAEMEEVFHHD</sequence>
<dbReference type="RefSeq" id="WP_043141424.1">
    <property type="nucleotide sequence ID" value="NZ_JSUQ01000009.1"/>
</dbReference>